<gene>
    <name evidence="1" type="ORF">JQC93_12200</name>
</gene>
<sequence>MDDKKDNRARCCARGGPRPGCGRKPGIKTRPVRLPEWLLDELESFGDPRQSIIEACKAFYGIDPQDAKLSNSSESHDQN</sequence>
<dbReference type="RefSeq" id="WP_205158721.1">
    <property type="nucleotide sequence ID" value="NZ_JAFEUM010000004.1"/>
</dbReference>
<organism evidence="1 2">
    <name type="scientific">Vibrio ulleungensis</name>
    <dbReference type="NCBI Taxonomy" id="2807619"/>
    <lineage>
        <taxon>Bacteria</taxon>
        <taxon>Pseudomonadati</taxon>
        <taxon>Pseudomonadota</taxon>
        <taxon>Gammaproteobacteria</taxon>
        <taxon>Vibrionales</taxon>
        <taxon>Vibrionaceae</taxon>
        <taxon>Vibrio</taxon>
    </lineage>
</organism>
<evidence type="ECO:0000313" key="1">
    <source>
        <dbReference type="EMBL" id="MBM7037167.1"/>
    </source>
</evidence>
<comment type="caution">
    <text evidence="1">The sequence shown here is derived from an EMBL/GenBank/DDBJ whole genome shotgun (WGS) entry which is preliminary data.</text>
</comment>
<protein>
    <submittedName>
        <fullName evidence="1">Uncharacterized protein</fullName>
    </submittedName>
</protein>
<dbReference type="Proteomes" id="UP000809621">
    <property type="component" value="Unassembled WGS sequence"/>
</dbReference>
<keyword evidence="2" id="KW-1185">Reference proteome</keyword>
<dbReference type="EMBL" id="JAFEUM010000004">
    <property type="protein sequence ID" value="MBM7037167.1"/>
    <property type="molecule type" value="Genomic_DNA"/>
</dbReference>
<reference evidence="1 2" key="1">
    <citation type="submission" date="2021-02" db="EMBL/GenBank/DDBJ databases">
        <authorList>
            <person name="Park J.-S."/>
        </authorList>
    </citation>
    <scope>NUCLEOTIDE SEQUENCE [LARGE SCALE GENOMIC DNA]</scope>
    <source>
        <strain evidence="1 2">188UL20-2</strain>
    </source>
</reference>
<evidence type="ECO:0000313" key="2">
    <source>
        <dbReference type="Proteomes" id="UP000809621"/>
    </source>
</evidence>
<accession>A0ABS2HMP7</accession>
<name>A0ABS2HMP7_9VIBR</name>
<proteinExistence type="predicted"/>